<organism evidence="2">
    <name type="scientific">Anopheles funestus</name>
    <name type="common">African malaria mosquito</name>
    <dbReference type="NCBI Taxonomy" id="62324"/>
    <lineage>
        <taxon>Eukaryota</taxon>
        <taxon>Metazoa</taxon>
        <taxon>Ecdysozoa</taxon>
        <taxon>Arthropoda</taxon>
        <taxon>Hexapoda</taxon>
        <taxon>Insecta</taxon>
        <taxon>Pterygota</taxon>
        <taxon>Neoptera</taxon>
        <taxon>Endopterygota</taxon>
        <taxon>Diptera</taxon>
        <taxon>Nematocera</taxon>
        <taxon>Culicoidea</taxon>
        <taxon>Culicidae</taxon>
        <taxon>Anophelinae</taxon>
        <taxon>Anopheles</taxon>
    </lineage>
</organism>
<sequence length="298" mass="34957">MPIVKEKTIQNDLQNAFEINLRRKSSRSISAHLSTDTISLHEHLSKSELAEQKQQNSFPAIESVVSAEHTPEQKEDTQNRQARVGEFQAHIKSLITKIIDLRATKIKVNDDKITQIGLSFFEPDSAAMTVAKLVQLMDSARTNLSYERKKLLLAVRRFKRYQMQNLQLNSQMEDVSLEQYYELKAEVNRIGEKLEETTKRMNSSRQLFENDVARATHVREKLFDSQNRTVAIRQDVSEVQQNYYFFKSTLCEKLQRKKQLRKESERLKQNMDLLKLVPWYGQTNDQIEHTKFCIEKFN</sequence>
<evidence type="ECO:0000313" key="2">
    <source>
        <dbReference type="EnsemblMetazoa" id="AFUN022225-PA"/>
    </source>
</evidence>
<protein>
    <submittedName>
        <fullName evidence="2">DUF4201 domain-containing protein</fullName>
    </submittedName>
</protein>
<accession>A0A4Y0BQU4</accession>
<dbReference type="EnsemblMetazoa" id="AFUN022225-RA">
    <property type="protein sequence ID" value="AFUN022225-PA"/>
    <property type="gene ID" value="AFUN022225"/>
</dbReference>
<proteinExistence type="predicted"/>
<evidence type="ECO:0000259" key="1">
    <source>
        <dbReference type="Pfam" id="PF13870"/>
    </source>
</evidence>
<name>A0A4Y0BQU4_ANOFN</name>
<reference evidence="2" key="1">
    <citation type="submission" date="2020-05" db="UniProtKB">
        <authorList>
            <consortium name="EnsemblMetazoa"/>
        </authorList>
    </citation>
    <scope>IDENTIFICATION</scope>
    <source>
        <strain evidence="2">FUMOZ</strain>
    </source>
</reference>
<dbReference type="VEuPathDB" id="VectorBase:AFUN2_007083"/>
<feature type="domain" description="CCDC113/CCDC96 coiled-coil" evidence="1">
    <location>
        <begin position="137"/>
        <end position="274"/>
    </location>
</feature>
<dbReference type="InterPro" id="IPR025254">
    <property type="entry name" value="CCDC113/CCDC96_CC"/>
</dbReference>
<dbReference type="AlphaFoldDB" id="A0A4Y0BQU4"/>
<dbReference type="Pfam" id="PF13870">
    <property type="entry name" value="CCDC113_CCDC96_CC"/>
    <property type="match status" value="1"/>
</dbReference>
<dbReference type="VEuPathDB" id="VectorBase:AFUN022225"/>